<dbReference type="InterPro" id="IPR045518">
    <property type="entry name" value="2EXR"/>
</dbReference>
<dbReference type="PANTHER" id="PTHR35910:SF6">
    <property type="entry name" value="2EXR DOMAIN-CONTAINING PROTEIN"/>
    <property type="match status" value="1"/>
</dbReference>
<dbReference type="Pfam" id="PF20150">
    <property type="entry name" value="2EXR"/>
    <property type="match status" value="1"/>
</dbReference>
<evidence type="ECO:0000313" key="2">
    <source>
        <dbReference type="EMBL" id="CAJ2506847.1"/>
    </source>
</evidence>
<sequence length="314" mass="35640">MAMDCRPLAVENLEACFLLFSHLPAELRFKIWALNLPDSRIVALRCDATSDQGSSEQCRDSESFQCTSSSLVPVNLHVCKESRSEAMRRYRLLFSTAQEPAKVFFDPSRDTLYFGARDGHAASEAQFNTFMAKISPQDRALIRHVAINETLTRGDNLRSDTAIEASREATEHIFRETPMRFPKLQQLTFVCNDRNPLYSSDSIFVEPSPENRIIERRIKESIQALADLHPEFSPPAWNVRGISADPNPPVYDQRVLGYTGSRSSFLRSEPRFASDYLFFTTVSMLTFVAGELSYNHDEVRPSPVLGYIRLPSQD</sequence>
<dbReference type="EMBL" id="CAUWAG010000010">
    <property type="protein sequence ID" value="CAJ2506847.1"/>
    <property type="molecule type" value="Genomic_DNA"/>
</dbReference>
<dbReference type="Proteomes" id="UP001295740">
    <property type="component" value="Unassembled WGS sequence"/>
</dbReference>
<protein>
    <submittedName>
        <fullName evidence="2">Uu.00g080330.m01.CDS01</fullName>
    </submittedName>
</protein>
<keyword evidence="3" id="KW-1185">Reference proteome</keyword>
<proteinExistence type="predicted"/>
<gene>
    <name evidence="2" type="ORF">KHLLAP_LOCUS7315</name>
</gene>
<comment type="caution">
    <text evidence="2">The sequence shown here is derived from an EMBL/GenBank/DDBJ whole genome shotgun (WGS) entry which is preliminary data.</text>
</comment>
<feature type="domain" description="2EXR" evidence="1">
    <location>
        <begin position="17"/>
        <end position="112"/>
    </location>
</feature>
<dbReference type="AlphaFoldDB" id="A0AAI8VLL6"/>
<evidence type="ECO:0000259" key="1">
    <source>
        <dbReference type="Pfam" id="PF20150"/>
    </source>
</evidence>
<dbReference type="PANTHER" id="PTHR35910">
    <property type="entry name" value="2EXR DOMAIN-CONTAINING PROTEIN"/>
    <property type="match status" value="1"/>
</dbReference>
<accession>A0AAI8VLL6</accession>
<reference evidence="2" key="1">
    <citation type="submission" date="2023-10" db="EMBL/GenBank/DDBJ databases">
        <authorList>
            <person name="Hackl T."/>
        </authorList>
    </citation>
    <scope>NUCLEOTIDE SEQUENCE</scope>
</reference>
<organism evidence="2 3">
    <name type="scientific">Anthostomella pinea</name>
    <dbReference type="NCBI Taxonomy" id="933095"/>
    <lineage>
        <taxon>Eukaryota</taxon>
        <taxon>Fungi</taxon>
        <taxon>Dikarya</taxon>
        <taxon>Ascomycota</taxon>
        <taxon>Pezizomycotina</taxon>
        <taxon>Sordariomycetes</taxon>
        <taxon>Xylariomycetidae</taxon>
        <taxon>Xylariales</taxon>
        <taxon>Xylariaceae</taxon>
        <taxon>Anthostomella</taxon>
    </lineage>
</organism>
<name>A0AAI8VLL6_9PEZI</name>
<evidence type="ECO:0000313" key="3">
    <source>
        <dbReference type="Proteomes" id="UP001295740"/>
    </source>
</evidence>